<comment type="caution">
    <text evidence="7">The sequence shown here is derived from an EMBL/GenBank/DDBJ whole genome shotgun (WGS) entry which is preliminary data.</text>
</comment>
<protein>
    <submittedName>
        <fullName evidence="7">OmpA family protein</fullName>
    </submittedName>
</protein>
<dbReference type="Gene3D" id="3.30.1330.60">
    <property type="entry name" value="OmpA-like domain"/>
    <property type="match status" value="1"/>
</dbReference>
<dbReference type="SUPFAM" id="SSF101898">
    <property type="entry name" value="NHL repeat"/>
    <property type="match status" value="1"/>
</dbReference>
<evidence type="ECO:0000256" key="3">
    <source>
        <dbReference type="ARBA" id="ARBA00023237"/>
    </source>
</evidence>
<keyword evidence="3" id="KW-0998">Cell outer membrane</keyword>
<dbReference type="PANTHER" id="PTHR30329:SF21">
    <property type="entry name" value="LIPOPROTEIN YIAD-RELATED"/>
    <property type="match status" value="1"/>
</dbReference>
<evidence type="ECO:0000256" key="5">
    <source>
        <dbReference type="SAM" id="SignalP"/>
    </source>
</evidence>
<evidence type="ECO:0000313" key="7">
    <source>
        <dbReference type="EMBL" id="MBO0357883.1"/>
    </source>
</evidence>
<dbReference type="InterPro" id="IPR036737">
    <property type="entry name" value="OmpA-like_sf"/>
</dbReference>
<feature type="signal peptide" evidence="5">
    <location>
        <begin position="1"/>
        <end position="18"/>
    </location>
</feature>
<organism evidence="7 8">
    <name type="scientific">Hymenobacter telluris</name>
    <dbReference type="NCBI Taxonomy" id="2816474"/>
    <lineage>
        <taxon>Bacteria</taxon>
        <taxon>Pseudomonadati</taxon>
        <taxon>Bacteroidota</taxon>
        <taxon>Cytophagia</taxon>
        <taxon>Cytophagales</taxon>
        <taxon>Hymenobacteraceae</taxon>
        <taxon>Hymenobacter</taxon>
    </lineage>
</organism>
<proteinExistence type="predicted"/>
<feature type="domain" description="OmpA-like" evidence="6">
    <location>
        <begin position="552"/>
        <end position="667"/>
    </location>
</feature>
<comment type="subcellular location">
    <subcellularLocation>
        <location evidence="1">Cell outer membrane</location>
    </subcellularLocation>
</comment>
<sequence length="667" mass="73526">MKGLLTLFLVGCWLLGYAQGPATPQVYANPQAGYQLTYPRAWQLRQNASKTETTFFAGDTAKLAPAVVLIVRLLPGQLAPGTLARNQQDSLWRSVRRLPRSQVLRLDQHDAGSYHELRYDYTFATDSVGATRVHVLGRRVWRGNQEFQLEYRAAVRQEGSALAEGQQVVDSFGFTNQPAGRYPAGQQCDDKMYGIAALRYVNETWEDDCRTIHEFSVTDPSVSPKIHREVLPFQSYALAKGFDNCLYSVTKAPTNAPEYVYRYNPATRQGEYTPWQLPAQGPETVWISAATDERGDLYFSTADASQLVKVSPADNSVTVVWATDPVRQASYYSAIGFAGAGSHGNFCLDDANTLYQIYSTDGSLIKVDLNTRQPAPEMIALEGLPEKGGYSDVLMQVDKAGRRRLFLAGPKSLYRVDLERREAYRVRRGIYTDLAGCNLFQATDQPAREGAPAAPTASAVPPASAVWRGRVLDAATLQPLPQAQLRLHLASGSGGFGPAASLAPDGSFAMPVQANKDYAARVRLVGYLTTDSTYRTLAGPYMQDILLRPFTVGTTLRLDNVQFEQGTTRLLPAAYPALDELLAILKENPKLTIELRGHTDNVGPAEKNQILSEQRVTAIRLYLIGLGIVPKRIRGVGLGGTQPRASNDREVTRQLNRRVEFRITGVQ</sequence>
<feature type="chain" id="PRO_5037094877" evidence="5">
    <location>
        <begin position="19"/>
        <end position="667"/>
    </location>
</feature>
<evidence type="ECO:0000256" key="2">
    <source>
        <dbReference type="ARBA" id="ARBA00023136"/>
    </source>
</evidence>
<name>A0A939JCI8_9BACT</name>
<dbReference type="PANTHER" id="PTHR30329">
    <property type="entry name" value="STATOR ELEMENT OF FLAGELLAR MOTOR COMPLEX"/>
    <property type="match status" value="1"/>
</dbReference>
<reference evidence="7" key="1">
    <citation type="submission" date="2021-03" db="EMBL/GenBank/DDBJ databases">
        <authorList>
            <person name="Kim M.K."/>
        </authorList>
    </citation>
    <scope>NUCLEOTIDE SEQUENCE</scope>
    <source>
        <strain evidence="7">BT186</strain>
    </source>
</reference>
<dbReference type="InterPro" id="IPR006665">
    <property type="entry name" value="OmpA-like"/>
</dbReference>
<gene>
    <name evidence="7" type="ORF">J0X19_08000</name>
</gene>
<dbReference type="PROSITE" id="PS51123">
    <property type="entry name" value="OMPA_2"/>
    <property type="match status" value="1"/>
</dbReference>
<evidence type="ECO:0000256" key="1">
    <source>
        <dbReference type="ARBA" id="ARBA00004442"/>
    </source>
</evidence>
<dbReference type="AlphaFoldDB" id="A0A939JCI8"/>
<dbReference type="GO" id="GO:0009279">
    <property type="term" value="C:cell outer membrane"/>
    <property type="evidence" value="ECO:0007669"/>
    <property type="project" value="UniProtKB-SubCell"/>
</dbReference>
<dbReference type="Proteomes" id="UP000664144">
    <property type="component" value="Unassembled WGS sequence"/>
</dbReference>
<accession>A0A939JCI8</accession>
<dbReference type="Pfam" id="PF00691">
    <property type="entry name" value="OmpA"/>
    <property type="match status" value="1"/>
</dbReference>
<dbReference type="InterPro" id="IPR006664">
    <property type="entry name" value="OMP_bac"/>
</dbReference>
<evidence type="ECO:0000259" key="6">
    <source>
        <dbReference type="PROSITE" id="PS51123"/>
    </source>
</evidence>
<keyword evidence="5" id="KW-0732">Signal</keyword>
<dbReference type="EMBL" id="JAFLQZ010000004">
    <property type="protein sequence ID" value="MBO0357883.1"/>
    <property type="molecule type" value="Genomic_DNA"/>
</dbReference>
<dbReference type="PRINTS" id="PR01021">
    <property type="entry name" value="OMPADOMAIN"/>
</dbReference>
<dbReference type="RefSeq" id="WP_206983678.1">
    <property type="nucleotide sequence ID" value="NZ_JAFLQZ010000004.1"/>
</dbReference>
<dbReference type="CDD" id="cd07185">
    <property type="entry name" value="OmpA_C-like"/>
    <property type="match status" value="1"/>
</dbReference>
<evidence type="ECO:0000313" key="8">
    <source>
        <dbReference type="Proteomes" id="UP000664144"/>
    </source>
</evidence>
<keyword evidence="8" id="KW-1185">Reference proteome</keyword>
<dbReference type="SUPFAM" id="SSF103088">
    <property type="entry name" value="OmpA-like"/>
    <property type="match status" value="1"/>
</dbReference>
<evidence type="ECO:0000256" key="4">
    <source>
        <dbReference type="PROSITE-ProRule" id="PRU00473"/>
    </source>
</evidence>
<keyword evidence="2 4" id="KW-0472">Membrane</keyword>
<dbReference type="InterPro" id="IPR050330">
    <property type="entry name" value="Bact_OuterMem_StrucFunc"/>
</dbReference>